<dbReference type="Proteomes" id="UP001359559">
    <property type="component" value="Unassembled WGS sequence"/>
</dbReference>
<dbReference type="EMBL" id="JAYKXN010000003">
    <property type="protein sequence ID" value="KAK7303945.1"/>
    <property type="molecule type" value="Genomic_DNA"/>
</dbReference>
<dbReference type="GO" id="GO:0004560">
    <property type="term" value="F:alpha-L-fucosidase activity"/>
    <property type="evidence" value="ECO:0007669"/>
    <property type="project" value="TreeGrafter"/>
</dbReference>
<organism evidence="1 2">
    <name type="scientific">Clitoria ternatea</name>
    <name type="common">Butterfly pea</name>
    <dbReference type="NCBI Taxonomy" id="43366"/>
    <lineage>
        <taxon>Eukaryota</taxon>
        <taxon>Viridiplantae</taxon>
        <taxon>Streptophyta</taxon>
        <taxon>Embryophyta</taxon>
        <taxon>Tracheophyta</taxon>
        <taxon>Spermatophyta</taxon>
        <taxon>Magnoliopsida</taxon>
        <taxon>eudicotyledons</taxon>
        <taxon>Gunneridae</taxon>
        <taxon>Pentapetalae</taxon>
        <taxon>rosids</taxon>
        <taxon>fabids</taxon>
        <taxon>Fabales</taxon>
        <taxon>Fabaceae</taxon>
        <taxon>Papilionoideae</taxon>
        <taxon>50 kb inversion clade</taxon>
        <taxon>NPAAA clade</taxon>
        <taxon>indigoferoid/millettioid clade</taxon>
        <taxon>Phaseoleae</taxon>
        <taxon>Clitoria</taxon>
    </lineage>
</organism>
<dbReference type="Gene3D" id="2.70.98.50">
    <property type="entry name" value="putative glycoside hydrolase family protein from bacillus halodurans"/>
    <property type="match status" value="1"/>
</dbReference>
<name>A0AAN9JR42_CLITE</name>
<gene>
    <name evidence="1" type="ORF">RJT34_14872</name>
</gene>
<protein>
    <submittedName>
        <fullName evidence="1">Uncharacterized protein</fullName>
    </submittedName>
</protein>
<dbReference type="PANTHER" id="PTHR31084:SF0">
    <property type="entry name" value="ALPHA-L-FUCOSIDASE 2"/>
    <property type="match status" value="1"/>
</dbReference>
<dbReference type="AlphaFoldDB" id="A0AAN9JR42"/>
<sequence>MVVARIKKRCPNLPPLHKATYDLSFLLFHYSLWRLEKKEKKFNLLFIGMNKIVEKAPEWKPTSFLFMFNTFDSESAITASSFLSTNKNAPEAPHQVKILIDDRKFFKAMAVAVKLLRDPFDAYQLLVDSHGVYLKESHHRELDLDINATTTIKYSVDDVEFSKEHFASNYKDRGIVTRLFASKPEPL</sequence>
<evidence type="ECO:0000313" key="2">
    <source>
        <dbReference type="Proteomes" id="UP001359559"/>
    </source>
</evidence>
<reference evidence="1 2" key="1">
    <citation type="submission" date="2024-01" db="EMBL/GenBank/DDBJ databases">
        <title>The genomes of 5 underutilized Papilionoideae crops provide insights into root nodulation and disease resistance.</title>
        <authorList>
            <person name="Yuan L."/>
        </authorList>
    </citation>
    <scope>NUCLEOTIDE SEQUENCE [LARGE SCALE GENOMIC DNA]</scope>
    <source>
        <strain evidence="1">LY-2023</strain>
        <tissue evidence="1">Leaf</tissue>
    </source>
</reference>
<comment type="caution">
    <text evidence="1">The sequence shown here is derived from an EMBL/GenBank/DDBJ whole genome shotgun (WGS) entry which is preliminary data.</text>
</comment>
<proteinExistence type="predicted"/>
<dbReference type="PANTHER" id="PTHR31084">
    <property type="entry name" value="ALPHA-L-FUCOSIDASE 2"/>
    <property type="match status" value="1"/>
</dbReference>
<accession>A0AAN9JR42</accession>
<evidence type="ECO:0000313" key="1">
    <source>
        <dbReference type="EMBL" id="KAK7303945.1"/>
    </source>
</evidence>
<keyword evidence="2" id="KW-1185">Reference proteome</keyword>